<keyword evidence="1" id="KW-1133">Transmembrane helix</keyword>
<gene>
    <name evidence="2" type="ORF">JKP34_01375</name>
</gene>
<feature type="transmembrane region" description="Helical" evidence="1">
    <location>
        <begin position="306"/>
        <end position="325"/>
    </location>
</feature>
<organism evidence="2 3">
    <name type="scientific">Marivirga atlantica</name>
    <dbReference type="NCBI Taxonomy" id="1548457"/>
    <lineage>
        <taxon>Bacteria</taxon>
        <taxon>Pseudomonadati</taxon>
        <taxon>Bacteroidota</taxon>
        <taxon>Cytophagia</taxon>
        <taxon>Cytophagales</taxon>
        <taxon>Marivirgaceae</taxon>
        <taxon>Marivirga</taxon>
    </lineage>
</organism>
<feature type="transmembrane region" description="Helical" evidence="1">
    <location>
        <begin position="332"/>
        <end position="351"/>
    </location>
</feature>
<protein>
    <submittedName>
        <fullName evidence="2">Uncharacterized protein</fullName>
    </submittedName>
</protein>
<dbReference type="RefSeq" id="WP_201916936.1">
    <property type="nucleotide sequence ID" value="NZ_JAERQG010000001.1"/>
</dbReference>
<dbReference type="Proteomes" id="UP000642920">
    <property type="component" value="Unassembled WGS sequence"/>
</dbReference>
<reference evidence="2" key="1">
    <citation type="submission" date="2021-01" db="EMBL/GenBank/DDBJ databases">
        <title>Marivirga sp. nov., isolated from intertidal surface sediments.</title>
        <authorList>
            <person name="Zhang M."/>
        </authorList>
    </citation>
    <scope>NUCLEOTIDE SEQUENCE</scope>
    <source>
        <strain evidence="2">SM1354</strain>
    </source>
</reference>
<name>A0A937DHD7_9BACT</name>
<feature type="transmembrane region" description="Helical" evidence="1">
    <location>
        <begin position="114"/>
        <end position="147"/>
    </location>
</feature>
<feature type="transmembrane region" description="Helical" evidence="1">
    <location>
        <begin position="202"/>
        <end position="222"/>
    </location>
</feature>
<keyword evidence="3" id="KW-1185">Reference proteome</keyword>
<feature type="transmembrane region" description="Helical" evidence="1">
    <location>
        <begin position="282"/>
        <end position="300"/>
    </location>
</feature>
<sequence length="471" mass="54903">MLSFFRINDPYRLLILLLAILIVRLPYFISSTPLIYELDWMIIGDTLNQSDVTLYKDLLTPMAPLAALTYTFFDFLFGGARIAYQLAAVLLVAYQFSLFNNIMYKNKAYNENSYIPAFIYALLMQVFFDFFTLSPVLISLTFILLVLDNIYLRIENKLDDATILKTGFFMGLAVLFYLPSIIFFIATLISFALLTSLIFRRYMLFVYGFLLPIAAVSIYFIWFDGFSEMLNNWLVFTITYTNESLISIWSFLMIIAVPAIFYLLALYRTFSTSRFTNYQVRVQQVMFIMFLAAWGSWLLSNDKAPYQLVLFVPFVAFFITHYVLLFKHKMKAEIFALVFATLVIGINYYIYLNGSVINGLNNYYKLNVEESIFKNEVVGKSLLVLGDSKSLYKDSKVGTPYYYWPLAKETWLNFENPRNIAAIYSSFKKEMPEVIIDENEVLEHVFSKMPTIASQYQRVSARYYRLKVNEN</sequence>
<accession>A0A937DHD7</accession>
<keyword evidence="1" id="KW-0812">Transmembrane</keyword>
<feature type="transmembrane region" description="Helical" evidence="1">
    <location>
        <begin position="246"/>
        <end position="270"/>
    </location>
</feature>
<comment type="caution">
    <text evidence="2">The sequence shown here is derived from an EMBL/GenBank/DDBJ whole genome shotgun (WGS) entry which is preliminary data.</text>
</comment>
<evidence type="ECO:0000256" key="1">
    <source>
        <dbReference type="SAM" id="Phobius"/>
    </source>
</evidence>
<feature type="transmembrane region" description="Helical" evidence="1">
    <location>
        <begin position="167"/>
        <end position="195"/>
    </location>
</feature>
<evidence type="ECO:0000313" key="3">
    <source>
        <dbReference type="Proteomes" id="UP000642920"/>
    </source>
</evidence>
<feature type="transmembrane region" description="Helical" evidence="1">
    <location>
        <begin position="82"/>
        <end position="102"/>
    </location>
</feature>
<evidence type="ECO:0000313" key="2">
    <source>
        <dbReference type="EMBL" id="MBL0763880.1"/>
    </source>
</evidence>
<proteinExistence type="predicted"/>
<keyword evidence="1" id="KW-0472">Membrane</keyword>
<dbReference type="EMBL" id="JAERQG010000001">
    <property type="protein sequence ID" value="MBL0763880.1"/>
    <property type="molecule type" value="Genomic_DNA"/>
</dbReference>
<dbReference type="AlphaFoldDB" id="A0A937DHD7"/>